<reference evidence="2" key="1">
    <citation type="submission" date="2021-07" db="EMBL/GenBank/DDBJ databases">
        <authorList>
            <person name="Catto M.A."/>
            <person name="Jacobson A."/>
            <person name="Kennedy G."/>
            <person name="Labadie P."/>
            <person name="Hunt B.G."/>
            <person name="Srinivasan R."/>
        </authorList>
    </citation>
    <scope>NUCLEOTIDE SEQUENCE</scope>
    <source>
        <strain evidence="2">PL_HMW_Pooled</strain>
        <tissue evidence="2">Head</tissue>
    </source>
</reference>
<comment type="caution">
    <text evidence="2">The sequence shown here is derived from an EMBL/GenBank/DDBJ whole genome shotgun (WGS) entry which is preliminary data.</text>
</comment>
<keyword evidence="3" id="KW-1185">Reference proteome</keyword>
<evidence type="ECO:0000256" key="1">
    <source>
        <dbReference type="SAM" id="MobiDB-lite"/>
    </source>
</evidence>
<dbReference type="PANTHER" id="PTHR37162">
    <property type="entry name" value="HAT FAMILY DIMERISATION DOMAINCONTAINING PROTEIN-RELATED"/>
    <property type="match status" value="1"/>
</dbReference>
<keyword evidence="2" id="KW-0808">Transferase</keyword>
<protein>
    <submittedName>
        <fullName evidence="2">Phosphoglycerate kinase</fullName>
    </submittedName>
</protein>
<dbReference type="AlphaFoldDB" id="A0AAE1HAT8"/>
<feature type="region of interest" description="Disordered" evidence="1">
    <location>
        <begin position="1"/>
        <end position="41"/>
    </location>
</feature>
<evidence type="ECO:0000313" key="3">
    <source>
        <dbReference type="Proteomes" id="UP001219518"/>
    </source>
</evidence>
<dbReference type="PANTHER" id="PTHR37162:SF1">
    <property type="entry name" value="BED-TYPE DOMAIN-CONTAINING PROTEIN"/>
    <property type="match status" value="1"/>
</dbReference>
<organism evidence="2 3">
    <name type="scientific">Frankliniella fusca</name>
    <dbReference type="NCBI Taxonomy" id="407009"/>
    <lineage>
        <taxon>Eukaryota</taxon>
        <taxon>Metazoa</taxon>
        <taxon>Ecdysozoa</taxon>
        <taxon>Arthropoda</taxon>
        <taxon>Hexapoda</taxon>
        <taxon>Insecta</taxon>
        <taxon>Pterygota</taxon>
        <taxon>Neoptera</taxon>
        <taxon>Paraneoptera</taxon>
        <taxon>Thysanoptera</taxon>
        <taxon>Terebrantia</taxon>
        <taxon>Thripoidea</taxon>
        <taxon>Thripidae</taxon>
        <taxon>Frankliniella</taxon>
    </lineage>
</organism>
<gene>
    <name evidence="2" type="ORF">KUF71_007310</name>
</gene>
<reference evidence="2" key="2">
    <citation type="journal article" date="2023" name="BMC Genomics">
        <title>Pest status, molecular evolution, and epigenetic factors derived from the genome assembly of Frankliniella fusca, a thysanopteran phytovirus vector.</title>
        <authorList>
            <person name="Catto M.A."/>
            <person name="Labadie P.E."/>
            <person name="Jacobson A.L."/>
            <person name="Kennedy G.G."/>
            <person name="Srinivasan R."/>
            <person name="Hunt B.G."/>
        </authorList>
    </citation>
    <scope>NUCLEOTIDE SEQUENCE</scope>
    <source>
        <strain evidence="2">PL_HMW_Pooled</strain>
    </source>
</reference>
<proteinExistence type="predicted"/>
<name>A0AAE1HAT8_9NEOP</name>
<accession>A0AAE1HAT8</accession>
<sequence length="234" mass="26767">MDFDEEDEYFADNPDKEDEFSERPGTPINKRRKRGELSSAEKKSLSIRNSAKVFQQEWMNIPEFRNWLNPVKDDKHLAYCTACEKKFKCGKSEIHTVKNFYGTIPCIGNIPYKRIVKIPTFFTVQKHSEGASHKKNANKMKDQLTLDAFGSAHAKKVKHEEAVKQAEIKIASFFVDNNIAFAAADPLIAVQKQAFKDSKVAQDITLCREKCNAIVRRVIGPVETQEIVRDLQEN</sequence>
<dbReference type="GO" id="GO:0016301">
    <property type="term" value="F:kinase activity"/>
    <property type="evidence" value="ECO:0007669"/>
    <property type="project" value="UniProtKB-KW"/>
</dbReference>
<dbReference type="EMBL" id="JAHWGI010000801">
    <property type="protein sequence ID" value="KAK3917878.1"/>
    <property type="molecule type" value="Genomic_DNA"/>
</dbReference>
<feature type="compositionally biased region" description="Acidic residues" evidence="1">
    <location>
        <begin position="1"/>
        <end position="20"/>
    </location>
</feature>
<keyword evidence="2" id="KW-0418">Kinase</keyword>
<evidence type="ECO:0000313" key="2">
    <source>
        <dbReference type="EMBL" id="KAK3917878.1"/>
    </source>
</evidence>
<dbReference type="Proteomes" id="UP001219518">
    <property type="component" value="Unassembled WGS sequence"/>
</dbReference>